<dbReference type="InterPro" id="IPR013321">
    <property type="entry name" value="Arc_rbn_hlx_hlx"/>
</dbReference>
<proteinExistence type="predicted"/>
<dbReference type="RefSeq" id="WP_171623011.1">
    <property type="nucleotide sequence ID" value="NZ_JABFOQ010000015.1"/>
</dbReference>
<keyword evidence="2" id="KW-1185">Reference proteome</keyword>
<dbReference type="Pfam" id="PF21983">
    <property type="entry name" value="NikA-like"/>
    <property type="match status" value="1"/>
</dbReference>
<dbReference type="EMBL" id="JABFOQ010000015">
    <property type="protein sequence ID" value="NOJ75701.1"/>
    <property type="molecule type" value="Genomic_DNA"/>
</dbReference>
<sequence length="98" mass="11684">MKRKFIKFRVSNTELLIIRKKAEQCGLSMSDYVRSLSLNYTVKARLTEEEIEQYKLLNKYADNFRRITNLFKLGDTTGFKKLSIETAILFRNHLQKFK</sequence>
<accession>A0ABX1WLY3</accession>
<evidence type="ECO:0000313" key="2">
    <source>
        <dbReference type="Proteomes" id="UP000580344"/>
    </source>
</evidence>
<comment type="caution">
    <text evidence="1">The sequence shown here is derived from an EMBL/GenBank/DDBJ whole genome shotgun (WGS) entry which is preliminary data.</text>
</comment>
<dbReference type="Proteomes" id="UP000580344">
    <property type="component" value="Unassembled WGS sequence"/>
</dbReference>
<gene>
    <name evidence="1" type="ORF">HMH06_07645</name>
</gene>
<dbReference type="Gene3D" id="1.10.1220.10">
    <property type="entry name" value="Met repressor-like"/>
    <property type="match status" value="1"/>
</dbReference>
<protein>
    <submittedName>
        <fullName evidence="1">Mobilization protein</fullName>
    </submittedName>
</protein>
<evidence type="ECO:0000313" key="1">
    <source>
        <dbReference type="EMBL" id="NOJ75701.1"/>
    </source>
</evidence>
<name>A0ABX1WLY3_9FLAO</name>
<reference evidence="1 2" key="1">
    <citation type="submission" date="2020-05" db="EMBL/GenBank/DDBJ databases">
        <title>Tigecycline resistant gene in Empedobacter stercoris.</title>
        <authorList>
            <person name="Chen Y."/>
            <person name="Cheng Y."/>
            <person name="Zhou K."/>
        </authorList>
    </citation>
    <scope>NUCLEOTIDE SEQUENCE [LARGE SCALE GENOMIC DNA]</scope>
    <source>
        <strain evidence="1 2">ES202</strain>
    </source>
</reference>
<dbReference type="InterPro" id="IPR053842">
    <property type="entry name" value="NikA-like"/>
</dbReference>
<organism evidence="1 2">
    <name type="scientific">Empedobacter stercoris</name>
    <dbReference type="NCBI Taxonomy" id="1628248"/>
    <lineage>
        <taxon>Bacteria</taxon>
        <taxon>Pseudomonadati</taxon>
        <taxon>Bacteroidota</taxon>
        <taxon>Flavobacteriia</taxon>
        <taxon>Flavobacteriales</taxon>
        <taxon>Weeksellaceae</taxon>
        <taxon>Empedobacter</taxon>
    </lineage>
</organism>